<evidence type="ECO:0000313" key="3">
    <source>
        <dbReference type="Proteomes" id="UP000215902"/>
    </source>
</evidence>
<organism evidence="2 3">
    <name type="scientific">Macrostomum lignano</name>
    <dbReference type="NCBI Taxonomy" id="282301"/>
    <lineage>
        <taxon>Eukaryota</taxon>
        <taxon>Metazoa</taxon>
        <taxon>Spiralia</taxon>
        <taxon>Lophotrochozoa</taxon>
        <taxon>Platyhelminthes</taxon>
        <taxon>Rhabditophora</taxon>
        <taxon>Macrostomorpha</taxon>
        <taxon>Macrostomida</taxon>
        <taxon>Macrostomidae</taxon>
        <taxon>Macrostomum</taxon>
    </lineage>
</organism>
<gene>
    <name evidence="2" type="ORF">BOX15_Mlig016290g1</name>
</gene>
<protein>
    <submittedName>
        <fullName evidence="2">Uncharacterized protein</fullName>
    </submittedName>
</protein>
<proteinExistence type="predicted"/>
<dbReference type="Proteomes" id="UP000215902">
    <property type="component" value="Unassembled WGS sequence"/>
</dbReference>
<evidence type="ECO:0000313" key="2">
    <source>
        <dbReference type="EMBL" id="PAA73604.1"/>
    </source>
</evidence>
<accession>A0A267FK71</accession>
<keyword evidence="1" id="KW-0732">Signal</keyword>
<feature type="signal peptide" evidence="1">
    <location>
        <begin position="1"/>
        <end position="24"/>
    </location>
</feature>
<reference evidence="2 3" key="1">
    <citation type="submission" date="2017-06" db="EMBL/GenBank/DDBJ databases">
        <title>A platform for efficient transgenesis in Macrostomum lignano, a flatworm model organism for stem cell research.</title>
        <authorList>
            <person name="Berezikov E."/>
        </authorList>
    </citation>
    <scope>NUCLEOTIDE SEQUENCE [LARGE SCALE GENOMIC DNA]</scope>
    <source>
        <strain evidence="2">DV1</strain>
        <tissue evidence="2">Whole organism</tissue>
    </source>
</reference>
<dbReference type="AlphaFoldDB" id="A0A267FK71"/>
<dbReference type="EMBL" id="NIVC01001003">
    <property type="protein sequence ID" value="PAA73604.1"/>
    <property type="molecule type" value="Genomic_DNA"/>
</dbReference>
<name>A0A267FK71_9PLAT</name>
<sequence length="98" mass="10960">LTVATTANMKILLVAITICLLVFAATSASAISRNRPLVQPVAKADHLAIKRLANRVTYSWTFVCNLYCRILGGRYSRRCVRNYATTVLAERCPCFCYK</sequence>
<keyword evidence="3" id="KW-1185">Reference proteome</keyword>
<feature type="non-terminal residue" evidence="2">
    <location>
        <position position="1"/>
    </location>
</feature>
<comment type="caution">
    <text evidence="2">The sequence shown here is derived from an EMBL/GenBank/DDBJ whole genome shotgun (WGS) entry which is preliminary data.</text>
</comment>
<evidence type="ECO:0000256" key="1">
    <source>
        <dbReference type="SAM" id="SignalP"/>
    </source>
</evidence>
<feature type="chain" id="PRO_5013125712" evidence="1">
    <location>
        <begin position="25"/>
        <end position="98"/>
    </location>
</feature>